<dbReference type="AlphaFoldDB" id="A0A183BRG8"/>
<keyword evidence="1" id="KW-0677">Repeat</keyword>
<feature type="compositionally biased region" description="Low complexity" evidence="2">
    <location>
        <begin position="103"/>
        <end position="113"/>
    </location>
</feature>
<dbReference type="CDD" id="cd17731">
    <property type="entry name" value="BRCT_TopBP1_rpt2_like"/>
    <property type="match status" value="1"/>
</dbReference>
<dbReference type="PANTHER" id="PTHR13561">
    <property type="entry name" value="DNA REPLICATION REGULATOR DPB11-RELATED"/>
    <property type="match status" value="1"/>
</dbReference>
<dbReference type="InterPro" id="IPR036420">
    <property type="entry name" value="BRCT_dom_sf"/>
</dbReference>
<reference evidence="4" key="1">
    <citation type="submission" date="2013-12" db="EMBL/GenBank/DDBJ databases">
        <authorList>
            <person name="Aslett M."/>
        </authorList>
    </citation>
    <scope>NUCLEOTIDE SEQUENCE [LARGE SCALE GENOMIC DNA]</scope>
    <source>
        <strain evidence="4">Lindley</strain>
    </source>
</reference>
<feature type="region of interest" description="Disordered" evidence="2">
    <location>
        <begin position="97"/>
        <end position="140"/>
    </location>
</feature>
<feature type="domain" description="BRCT" evidence="3">
    <location>
        <begin position="3"/>
        <end position="93"/>
    </location>
</feature>
<proteinExistence type="predicted"/>
<evidence type="ECO:0000256" key="2">
    <source>
        <dbReference type="SAM" id="MobiDB-lite"/>
    </source>
</evidence>
<accession>A0A183BRG8</accession>
<dbReference type="WBParaSite" id="GPLIN_000320400">
    <property type="protein sequence ID" value="GPLIN_000320400"/>
    <property type="gene ID" value="GPLIN_000320400"/>
</dbReference>
<name>A0A183BRG8_GLOPA</name>
<evidence type="ECO:0000313" key="4">
    <source>
        <dbReference type="Proteomes" id="UP000050741"/>
    </source>
</evidence>
<dbReference type="PROSITE" id="PS50172">
    <property type="entry name" value="BRCT"/>
    <property type="match status" value="1"/>
</dbReference>
<dbReference type="Pfam" id="PF12738">
    <property type="entry name" value="PTCB-BRCT"/>
    <property type="match status" value="1"/>
</dbReference>
<reference evidence="4" key="2">
    <citation type="submission" date="2014-05" db="EMBL/GenBank/DDBJ databases">
        <title>The genome and life-stage specific transcriptomes of Globodera pallida elucidate key aspects of plant parasitism by a cyst nematode.</title>
        <authorList>
            <person name="Cotton J.A."/>
            <person name="Lilley C.J."/>
            <person name="Jones L.M."/>
            <person name="Kikuchi T."/>
            <person name="Reid A.J."/>
            <person name="Thorpe P."/>
            <person name="Tsai I.J."/>
            <person name="Beasley H."/>
            <person name="Blok V."/>
            <person name="Cock P.J.A."/>
            <person name="Van den Akker S.E."/>
            <person name="Holroyd N."/>
            <person name="Hunt M."/>
            <person name="Mantelin S."/>
            <person name="Naghra H."/>
            <person name="Pain A."/>
            <person name="Palomares-Rius J.E."/>
            <person name="Zarowiecki M."/>
            <person name="Berriman M."/>
            <person name="Jones J.T."/>
            <person name="Urwin P.E."/>
        </authorList>
    </citation>
    <scope>NUCLEOTIDE SEQUENCE [LARGE SCALE GENOMIC DNA]</scope>
    <source>
        <strain evidence="4">Lindley</strain>
    </source>
</reference>
<dbReference type="GO" id="GO:0033314">
    <property type="term" value="P:mitotic DNA replication checkpoint signaling"/>
    <property type="evidence" value="ECO:0007669"/>
    <property type="project" value="TreeGrafter"/>
</dbReference>
<dbReference type="PANTHER" id="PTHR13561:SF20">
    <property type="entry name" value="DNA TOPOISOMERASE 2-BINDING PROTEIN 1"/>
    <property type="match status" value="1"/>
</dbReference>
<protein>
    <submittedName>
        <fullName evidence="5">BRCT domain-containing protein</fullName>
    </submittedName>
</protein>
<dbReference type="Proteomes" id="UP000050741">
    <property type="component" value="Unassembled WGS sequence"/>
</dbReference>
<dbReference type="SUPFAM" id="SSF52113">
    <property type="entry name" value="BRCT domain"/>
    <property type="match status" value="1"/>
</dbReference>
<dbReference type="Gene3D" id="3.40.50.10190">
    <property type="entry name" value="BRCT domain"/>
    <property type="match status" value="1"/>
</dbReference>
<dbReference type="SMART" id="SM00292">
    <property type="entry name" value="BRCT"/>
    <property type="match status" value="1"/>
</dbReference>
<evidence type="ECO:0000313" key="5">
    <source>
        <dbReference type="WBParaSite" id="GPLIN_000320400"/>
    </source>
</evidence>
<organism evidence="4 5">
    <name type="scientific">Globodera pallida</name>
    <name type="common">Potato cyst nematode worm</name>
    <name type="synonym">Heterodera pallida</name>
    <dbReference type="NCBI Taxonomy" id="36090"/>
    <lineage>
        <taxon>Eukaryota</taxon>
        <taxon>Metazoa</taxon>
        <taxon>Ecdysozoa</taxon>
        <taxon>Nematoda</taxon>
        <taxon>Chromadorea</taxon>
        <taxon>Rhabditida</taxon>
        <taxon>Tylenchina</taxon>
        <taxon>Tylenchomorpha</taxon>
        <taxon>Tylenchoidea</taxon>
        <taxon>Heteroderidae</taxon>
        <taxon>Heteroderinae</taxon>
        <taxon>Globodera</taxon>
    </lineage>
</organism>
<dbReference type="GO" id="GO:0007095">
    <property type="term" value="P:mitotic G2 DNA damage checkpoint signaling"/>
    <property type="evidence" value="ECO:0007669"/>
    <property type="project" value="TreeGrafter"/>
</dbReference>
<evidence type="ECO:0000256" key="1">
    <source>
        <dbReference type="ARBA" id="ARBA00022737"/>
    </source>
</evidence>
<keyword evidence="4" id="KW-1185">Reference proteome</keyword>
<evidence type="ECO:0000259" key="3">
    <source>
        <dbReference type="PROSITE" id="PS50172"/>
    </source>
</evidence>
<sequence>MPIKTPLFAECEVSVSGFLGSERLELGRLVALHGGIFNGQMSRLSCTHLISATNSGEKYRRAHVWGNVQVVTSQWLHKSVASGYRLPEDRFVFGKNGGDQQCSSADDSFVSSSTNQHKNGSEKHENMAPAHKKIKLDPGT</sequence>
<dbReference type="InterPro" id="IPR059215">
    <property type="entry name" value="BRCT2_TopBP1-like"/>
</dbReference>
<dbReference type="InterPro" id="IPR001357">
    <property type="entry name" value="BRCT_dom"/>
</dbReference>
<dbReference type="GO" id="GO:0006270">
    <property type="term" value="P:DNA replication initiation"/>
    <property type="evidence" value="ECO:0007669"/>
    <property type="project" value="TreeGrafter"/>
</dbReference>
<reference evidence="5" key="3">
    <citation type="submission" date="2016-06" db="UniProtKB">
        <authorList>
            <consortium name="WormBaseParasite"/>
        </authorList>
    </citation>
    <scope>IDENTIFICATION</scope>
</reference>